<proteinExistence type="predicted"/>
<feature type="region of interest" description="Disordered" evidence="1">
    <location>
        <begin position="70"/>
        <end position="115"/>
    </location>
</feature>
<evidence type="ECO:0000256" key="1">
    <source>
        <dbReference type="SAM" id="MobiDB-lite"/>
    </source>
</evidence>
<name>A0A5B0PC70_PUCGR</name>
<organism evidence="2 3">
    <name type="scientific">Puccinia graminis f. sp. tritici</name>
    <dbReference type="NCBI Taxonomy" id="56615"/>
    <lineage>
        <taxon>Eukaryota</taxon>
        <taxon>Fungi</taxon>
        <taxon>Dikarya</taxon>
        <taxon>Basidiomycota</taxon>
        <taxon>Pucciniomycotina</taxon>
        <taxon>Pucciniomycetes</taxon>
        <taxon>Pucciniales</taxon>
        <taxon>Pucciniaceae</taxon>
        <taxon>Puccinia</taxon>
    </lineage>
</organism>
<gene>
    <name evidence="2" type="ORF">PGTUg99_009883</name>
</gene>
<dbReference type="AlphaFoldDB" id="A0A5B0PC70"/>
<dbReference type="Proteomes" id="UP000325313">
    <property type="component" value="Unassembled WGS sequence"/>
</dbReference>
<comment type="caution">
    <text evidence="2">The sequence shown here is derived from an EMBL/GenBank/DDBJ whole genome shotgun (WGS) entry which is preliminary data.</text>
</comment>
<evidence type="ECO:0000313" key="3">
    <source>
        <dbReference type="Proteomes" id="UP000325313"/>
    </source>
</evidence>
<reference evidence="2 3" key="1">
    <citation type="submission" date="2019-05" db="EMBL/GenBank/DDBJ databases">
        <title>Emergence of the Ug99 lineage of the wheat stem rust pathogen through somatic hybridization.</title>
        <authorList>
            <person name="Li F."/>
            <person name="Upadhyaya N.M."/>
            <person name="Sperschneider J."/>
            <person name="Matny O."/>
            <person name="Nguyen-Phuc H."/>
            <person name="Mago R."/>
            <person name="Raley C."/>
            <person name="Miller M.E."/>
            <person name="Silverstein K.A.T."/>
            <person name="Henningsen E."/>
            <person name="Hirsch C.D."/>
            <person name="Visser B."/>
            <person name="Pretorius Z.A."/>
            <person name="Steffenson B.J."/>
            <person name="Schwessinger B."/>
            <person name="Dodds P.N."/>
            <person name="Figueroa M."/>
        </authorList>
    </citation>
    <scope>NUCLEOTIDE SEQUENCE [LARGE SCALE GENOMIC DNA]</scope>
    <source>
        <strain evidence="2 3">Ug99</strain>
    </source>
</reference>
<accession>A0A5B0PC70</accession>
<evidence type="ECO:0000313" key="2">
    <source>
        <dbReference type="EMBL" id="KAA1098703.1"/>
    </source>
</evidence>
<sequence>MLRQGAIRGADLERLDVGVFIKRIWLTFTLREHVSGGRVEWLAHPQELFAQFVIWALTTNRGKQALFYNPTTPSSNTPECQLQPYTPNPKPQSHIQRPSRYQDDNRVHTSCPISYPYPTTLPTFRSSP</sequence>
<dbReference type="EMBL" id="VDEP01000347">
    <property type="protein sequence ID" value="KAA1098703.1"/>
    <property type="molecule type" value="Genomic_DNA"/>
</dbReference>
<feature type="compositionally biased region" description="Polar residues" evidence="1">
    <location>
        <begin position="70"/>
        <end position="96"/>
    </location>
</feature>
<protein>
    <submittedName>
        <fullName evidence="2">Uncharacterized protein</fullName>
    </submittedName>
</protein>